<evidence type="ECO:0000313" key="6">
    <source>
        <dbReference type="Proteomes" id="UP000190285"/>
    </source>
</evidence>
<dbReference type="PANTHER" id="PTHR43732:SF1">
    <property type="entry name" value="RIBOSE 5-PHOSPHATE ISOMERASE"/>
    <property type="match status" value="1"/>
</dbReference>
<dbReference type="OrthoDB" id="1778624at2"/>
<dbReference type="Proteomes" id="UP000190285">
    <property type="component" value="Unassembled WGS sequence"/>
</dbReference>
<dbReference type="Gene3D" id="3.40.1400.10">
    <property type="entry name" value="Sugar-phosphate isomerase, RpiB/LacA/LacB"/>
    <property type="match status" value="1"/>
</dbReference>
<evidence type="ECO:0000256" key="2">
    <source>
        <dbReference type="ARBA" id="ARBA00023235"/>
    </source>
</evidence>
<dbReference type="SUPFAM" id="SSF89623">
    <property type="entry name" value="Ribose/Galactose isomerase RpiB/AlsB"/>
    <property type="match status" value="1"/>
</dbReference>
<dbReference type="AlphaFoldDB" id="A0A1T5M5L7"/>
<dbReference type="RefSeq" id="WP_079493947.1">
    <property type="nucleotide sequence ID" value="NZ_FUZT01000010.1"/>
</dbReference>
<feature type="active site" description="Proton acceptor" evidence="3">
    <location>
        <position position="65"/>
    </location>
</feature>
<accession>A0A1T5M5L7</accession>
<dbReference type="PIRSF" id="PIRSF005384">
    <property type="entry name" value="RpiB_LacA_B"/>
    <property type="match status" value="1"/>
</dbReference>
<organism evidence="5 6">
    <name type="scientific">Maledivibacter halophilus</name>
    <dbReference type="NCBI Taxonomy" id="36842"/>
    <lineage>
        <taxon>Bacteria</taxon>
        <taxon>Bacillati</taxon>
        <taxon>Bacillota</taxon>
        <taxon>Clostridia</taxon>
        <taxon>Peptostreptococcales</taxon>
        <taxon>Caminicellaceae</taxon>
        <taxon>Maledivibacter</taxon>
    </lineage>
</organism>
<evidence type="ECO:0000256" key="3">
    <source>
        <dbReference type="PIRSR" id="PIRSR005384-1"/>
    </source>
</evidence>
<feature type="binding site" evidence="4">
    <location>
        <position position="109"/>
    </location>
    <ligand>
        <name>D-ribulose 5-phosphate</name>
        <dbReference type="ChEBI" id="CHEBI:58121"/>
    </ligand>
</feature>
<evidence type="ECO:0000256" key="4">
    <source>
        <dbReference type="PIRSR" id="PIRSR005384-2"/>
    </source>
</evidence>
<dbReference type="NCBIfam" id="TIGR01120">
    <property type="entry name" value="rpiB"/>
    <property type="match status" value="1"/>
</dbReference>
<dbReference type="InterPro" id="IPR004785">
    <property type="entry name" value="RpiB"/>
</dbReference>
<name>A0A1T5M5L7_9FIRM</name>
<feature type="binding site" evidence="4">
    <location>
        <position position="99"/>
    </location>
    <ligand>
        <name>D-ribulose 5-phosphate</name>
        <dbReference type="ChEBI" id="CHEBI:58121"/>
    </ligand>
</feature>
<feature type="binding site" evidence="4">
    <location>
        <begin position="8"/>
        <end position="9"/>
    </location>
    <ligand>
        <name>D-ribulose 5-phosphate</name>
        <dbReference type="ChEBI" id="CHEBI:58121"/>
    </ligand>
</feature>
<feature type="binding site" evidence="4">
    <location>
        <position position="132"/>
    </location>
    <ligand>
        <name>D-ribulose 5-phosphate</name>
        <dbReference type="ChEBI" id="CHEBI:58121"/>
    </ligand>
</feature>
<dbReference type="PANTHER" id="PTHR43732">
    <property type="entry name" value="RIBOSE 5-PHOSPHATE ISOMERASE-RELATED"/>
    <property type="match status" value="1"/>
</dbReference>
<dbReference type="InterPro" id="IPR051812">
    <property type="entry name" value="SPI_LacAB/RpiB"/>
</dbReference>
<dbReference type="NCBIfam" id="TIGR00689">
    <property type="entry name" value="rpiB_lacA_lacB"/>
    <property type="match status" value="1"/>
</dbReference>
<protein>
    <submittedName>
        <fullName evidence="5">Ribose 5-phosphate isomerase B</fullName>
    </submittedName>
</protein>
<dbReference type="STRING" id="36842.SAMN02194393_03908"/>
<gene>
    <name evidence="5" type="ORF">SAMN02194393_03908</name>
</gene>
<feature type="active site" description="Proton donor" evidence="3">
    <location>
        <position position="98"/>
    </location>
</feature>
<dbReference type="GO" id="GO:0016861">
    <property type="term" value="F:intramolecular oxidoreductase activity, interconverting aldoses and ketoses"/>
    <property type="evidence" value="ECO:0007669"/>
    <property type="project" value="UniProtKB-ARBA"/>
</dbReference>
<feature type="binding site" evidence="4">
    <location>
        <begin position="66"/>
        <end position="70"/>
    </location>
    <ligand>
        <name>D-ribulose 5-phosphate</name>
        <dbReference type="ChEBI" id="CHEBI:58121"/>
    </ligand>
</feature>
<dbReference type="EMBL" id="FUZT01000010">
    <property type="protein sequence ID" value="SKC83423.1"/>
    <property type="molecule type" value="Genomic_DNA"/>
</dbReference>
<evidence type="ECO:0000313" key="5">
    <source>
        <dbReference type="EMBL" id="SKC83423.1"/>
    </source>
</evidence>
<keyword evidence="6" id="KW-1185">Reference proteome</keyword>
<keyword evidence="2 5" id="KW-0413">Isomerase</keyword>
<proteinExistence type="inferred from homology"/>
<reference evidence="5 6" key="1">
    <citation type="submission" date="2017-02" db="EMBL/GenBank/DDBJ databases">
        <authorList>
            <person name="Peterson S.W."/>
        </authorList>
    </citation>
    <scope>NUCLEOTIDE SEQUENCE [LARGE SCALE GENOMIC DNA]</scope>
    <source>
        <strain evidence="5 6">M1</strain>
    </source>
</reference>
<sequence>MKVHIGSDHGGFYLKKQIITLLKELKIEFVEYGCYSTNSVDYGPIAMEVAEEVAGEENSRGILICGTGIGMSIMANKVKGVRAALVHDVFSAEATREHNNSNILCMGERVIGKGLAVEIVKKWLNTPFHGGRHRKRIDFIRNYEETGGADNDRKNE</sequence>
<comment type="similarity">
    <text evidence="1">Belongs to the LacAB/RpiB family.</text>
</comment>
<dbReference type="InterPro" id="IPR036569">
    <property type="entry name" value="RpiB_LacA_LacB_sf"/>
</dbReference>
<dbReference type="NCBIfam" id="NF004051">
    <property type="entry name" value="PRK05571.1"/>
    <property type="match status" value="1"/>
</dbReference>
<dbReference type="GO" id="GO:0005975">
    <property type="term" value="P:carbohydrate metabolic process"/>
    <property type="evidence" value="ECO:0007669"/>
    <property type="project" value="InterPro"/>
</dbReference>
<dbReference type="Pfam" id="PF02502">
    <property type="entry name" value="LacAB_rpiB"/>
    <property type="match status" value="1"/>
</dbReference>
<feature type="binding site" evidence="4">
    <location>
        <position position="136"/>
    </location>
    <ligand>
        <name>D-ribulose 5-phosphate</name>
        <dbReference type="ChEBI" id="CHEBI:58121"/>
    </ligand>
</feature>
<evidence type="ECO:0000256" key="1">
    <source>
        <dbReference type="ARBA" id="ARBA00008754"/>
    </source>
</evidence>
<dbReference type="InterPro" id="IPR003500">
    <property type="entry name" value="RpiB_LacA_LacB"/>
</dbReference>